<dbReference type="InterPro" id="IPR036343">
    <property type="entry name" value="GluRdtase_N_sf"/>
</dbReference>
<dbReference type="InterPro" id="IPR006151">
    <property type="entry name" value="Shikm_DH/Glu-tRNA_Rdtase"/>
</dbReference>
<comment type="catalytic activity">
    <reaction evidence="7 9 14">
        <text>(S)-4-amino-5-oxopentanoate + tRNA(Glu) + NADP(+) = L-glutamyl-tRNA(Glu) + NADPH + H(+)</text>
        <dbReference type="Rhea" id="RHEA:12344"/>
        <dbReference type="Rhea" id="RHEA-COMP:9663"/>
        <dbReference type="Rhea" id="RHEA-COMP:9680"/>
        <dbReference type="ChEBI" id="CHEBI:15378"/>
        <dbReference type="ChEBI" id="CHEBI:57501"/>
        <dbReference type="ChEBI" id="CHEBI:57783"/>
        <dbReference type="ChEBI" id="CHEBI:58349"/>
        <dbReference type="ChEBI" id="CHEBI:78442"/>
        <dbReference type="ChEBI" id="CHEBI:78520"/>
        <dbReference type="EC" id="1.2.1.70"/>
    </reaction>
</comment>
<comment type="function">
    <text evidence="9">Catalyzes the NADPH-dependent reduction of glutamyl-tRNA(Glu) to glutamate 1-semialdehyde (GSA).</text>
</comment>
<evidence type="ECO:0000313" key="18">
    <source>
        <dbReference type="EMBL" id="HJA08804.1"/>
    </source>
</evidence>
<keyword evidence="4 9" id="KW-0521">NADP</keyword>
<feature type="domain" description="Quinate/shikimate 5-dehydrogenase/glutamyl-tRNA reductase" evidence="16">
    <location>
        <begin position="171"/>
        <end position="306"/>
    </location>
</feature>
<comment type="subunit">
    <text evidence="9">Homodimer.</text>
</comment>
<dbReference type="AlphaFoldDB" id="A0A9D2KKD3"/>
<dbReference type="InterPro" id="IPR000343">
    <property type="entry name" value="4pyrrol_synth_GluRdtase"/>
</dbReference>
<comment type="similarity">
    <text evidence="2 9 14">Belongs to the glutamyl-tRNA reductase family.</text>
</comment>
<evidence type="ECO:0000256" key="11">
    <source>
        <dbReference type="PIRSR" id="PIRSR000445-2"/>
    </source>
</evidence>
<feature type="active site" description="Nucleophile" evidence="9 10">
    <location>
        <position position="51"/>
    </location>
</feature>
<comment type="caution">
    <text evidence="18">The sequence shown here is derived from an EMBL/GenBank/DDBJ whole genome shotgun (WGS) entry which is preliminary data.</text>
</comment>
<dbReference type="SUPFAM" id="SSF51735">
    <property type="entry name" value="NAD(P)-binding Rossmann-fold domains"/>
    <property type="match status" value="1"/>
</dbReference>
<dbReference type="Gene3D" id="3.30.460.30">
    <property type="entry name" value="Glutamyl-tRNA reductase, N-terminal domain"/>
    <property type="match status" value="1"/>
</dbReference>
<dbReference type="FunFam" id="3.30.460.30:FF:000001">
    <property type="entry name" value="Glutamyl-tRNA reductase"/>
    <property type="match status" value="1"/>
</dbReference>
<feature type="binding site" evidence="9 12">
    <location>
        <begin position="189"/>
        <end position="194"/>
    </location>
    <ligand>
        <name>NADP(+)</name>
        <dbReference type="ChEBI" id="CHEBI:58349"/>
    </ligand>
</feature>
<name>A0A9D2KKD3_9BACT</name>
<sequence>MDHTIHLIGLNHRTAAVEIRERFALTDFCSPETWAVPCGDGIAEALILSTCNRVEVLVVGKGDAPRQRALDCWSRARGKTPDDLAPYIYQYRDDDAVRHLFSVASSLDSLVLGEPQILGQLKTAYRKAVDADTAGLIVNKLLHKSFSVAKRVRTETAVASSAVSISYAAVELAKRIFDDMGSHEALLIGAGEMAELAAMHLMQAGIRRIRVANRTMSRAQELADRIGGEAVPFDRLFDYLVDADIVISSTGAPDAIIRAADMRDVLRRRKHRPMFLIDIAMPRDIDPDVNNLDNIYLYDIDDLKEVVEENLAQRRGEAEKAKAIVNAEVEAFSAWVRSLALQPTIVDLVRRGEDIMREELALTFKRLGPVDDSTRKALEVMADSLVRRFNHAPLTFLRNGFHEGEGSGHAMQTIDTIRRVFQLDDGGRRHEH</sequence>
<evidence type="ECO:0000256" key="8">
    <source>
        <dbReference type="ARBA" id="ARBA00068659"/>
    </source>
</evidence>
<dbReference type="InterPro" id="IPR036291">
    <property type="entry name" value="NAD(P)-bd_dom_sf"/>
</dbReference>
<keyword evidence="6 9" id="KW-0627">Porphyrin biosynthesis</keyword>
<dbReference type="InterPro" id="IPR015896">
    <property type="entry name" value="4pyrrol_synth_GluRdtase_dimer"/>
</dbReference>
<dbReference type="PIRSF" id="PIRSF000445">
    <property type="entry name" value="4pyrrol_synth_GluRdtase"/>
    <property type="match status" value="1"/>
</dbReference>
<dbReference type="PROSITE" id="PS00747">
    <property type="entry name" value="GLUTR"/>
    <property type="match status" value="1"/>
</dbReference>
<evidence type="ECO:0000259" key="15">
    <source>
        <dbReference type="Pfam" id="PF00745"/>
    </source>
</evidence>
<dbReference type="HAMAP" id="MF_00087">
    <property type="entry name" value="Glu_tRNA_reductase"/>
    <property type="match status" value="1"/>
</dbReference>
<dbReference type="SUPFAM" id="SSF69742">
    <property type="entry name" value="Glutamyl tRNA-reductase catalytic, N-terminal domain"/>
    <property type="match status" value="1"/>
</dbReference>
<comment type="domain">
    <text evidence="9">Possesses an unusual extended V-shaped dimeric structure with each monomer consisting of three distinct domains arranged along a curved 'spinal' alpha-helix. The N-terminal catalytic domain specifically recognizes the glutamate moiety of the substrate. The second domain is the NADPH-binding domain, and the third C-terminal domain is responsible for dimerization.</text>
</comment>
<organism evidence="18 19">
    <name type="scientific">Candidatus Mailhella merdigallinarum</name>
    <dbReference type="NCBI Taxonomy" id="2838658"/>
    <lineage>
        <taxon>Bacteria</taxon>
        <taxon>Pseudomonadati</taxon>
        <taxon>Thermodesulfobacteriota</taxon>
        <taxon>Desulfovibrionia</taxon>
        <taxon>Desulfovibrionales</taxon>
        <taxon>Desulfovibrionaceae</taxon>
        <taxon>Mailhella</taxon>
    </lineage>
</organism>
<evidence type="ECO:0000259" key="16">
    <source>
        <dbReference type="Pfam" id="PF01488"/>
    </source>
</evidence>
<protein>
    <recommendedName>
        <fullName evidence="8 9">Glutamyl-tRNA reductase</fullName>
        <shortName evidence="9">GluTR</shortName>
        <ecNumber evidence="3 9">1.2.1.70</ecNumber>
    </recommendedName>
</protein>
<feature type="binding site" evidence="9 11">
    <location>
        <position position="120"/>
    </location>
    <ligand>
        <name>substrate</name>
    </ligand>
</feature>
<dbReference type="PANTHER" id="PTHR43013">
    <property type="entry name" value="GLUTAMYL-TRNA REDUCTASE"/>
    <property type="match status" value="1"/>
</dbReference>
<dbReference type="SUPFAM" id="SSF69075">
    <property type="entry name" value="Glutamyl tRNA-reductase dimerization domain"/>
    <property type="match status" value="1"/>
</dbReference>
<evidence type="ECO:0000313" key="19">
    <source>
        <dbReference type="Proteomes" id="UP000824225"/>
    </source>
</evidence>
<reference evidence="18" key="1">
    <citation type="journal article" date="2021" name="PeerJ">
        <title>Extensive microbial diversity within the chicken gut microbiome revealed by metagenomics and culture.</title>
        <authorList>
            <person name="Gilroy R."/>
            <person name="Ravi A."/>
            <person name="Getino M."/>
            <person name="Pursley I."/>
            <person name="Horton D.L."/>
            <person name="Alikhan N.F."/>
            <person name="Baker D."/>
            <person name="Gharbi K."/>
            <person name="Hall N."/>
            <person name="Watson M."/>
            <person name="Adriaenssens E.M."/>
            <person name="Foster-Nyarko E."/>
            <person name="Jarju S."/>
            <person name="Secka A."/>
            <person name="Antonio M."/>
            <person name="Oren A."/>
            <person name="Chaudhuri R.R."/>
            <person name="La Ragione R."/>
            <person name="Hildebrand F."/>
            <person name="Pallen M.J."/>
        </authorList>
    </citation>
    <scope>NUCLEOTIDE SEQUENCE</scope>
    <source>
        <strain evidence="18">CHK186-16707</strain>
    </source>
</reference>
<dbReference type="EMBL" id="DXAN01000022">
    <property type="protein sequence ID" value="HJA08804.1"/>
    <property type="molecule type" value="Genomic_DNA"/>
</dbReference>
<gene>
    <name evidence="9 18" type="primary">hemA</name>
    <name evidence="18" type="ORF">H9962_06415</name>
</gene>
<feature type="binding site" evidence="9 11">
    <location>
        <position position="109"/>
    </location>
    <ligand>
        <name>substrate</name>
    </ligand>
</feature>
<evidence type="ECO:0000256" key="5">
    <source>
        <dbReference type="ARBA" id="ARBA00023002"/>
    </source>
</evidence>
<keyword evidence="5 9" id="KW-0560">Oxidoreductase</keyword>
<dbReference type="GO" id="GO:0008883">
    <property type="term" value="F:glutamyl-tRNA reductase activity"/>
    <property type="evidence" value="ECO:0007669"/>
    <property type="project" value="UniProtKB-UniRule"/>
</dbReference>
<evidence type="ECO:0000256" key="2">
    <source>
        <dbReference type="ARBA" id="ARBA00005916"/>
    </source>
</evidence>
<evidence type="ECO:0000256" key="7">
    <source>
        <dbReference type="ARBA" id="ARBA00047464"/>
    </source>
</evidence>
<dbReference type="Pfam" id="PF00745">
    <property type="entry name" value="GlutR_dimer"/>
    <property type="match status" value="1"/>
</dbReference>
<evidence type="ECO:0000256" key="10">
    <source>
        <dbReference type="PIRSR" id="PIRSR000445-1"/>
    </source>
</evidence>
<dbReference type="Pfam" id="PF01488">
    <property type="entry name" value="Shikimate_DH"/>
    <property type="match status" value="1"/>
</dbReference>
<evidence type="ECO:0000256" key="3">
    <source>
        <dbReference type="ARBA" id="ARBA00012970"/>
    </source>
</evidence>
<comment type="miscellaneous">
    <text evidence="9">During catalysis, the active site Cys acts as a nucleophile attacking the alpha-carbonyl group of tRNA-bound glutamate with the formation of a thioester intermediate between enzyme and glutamate, and the concomitant release of tRNA(Glu). The thioester intermediate is finally reduced by direct hydride transfer from NADPH, to form the product GSA.</text>
</comment>
<evidence type="ECO:0000259" key="17">
    <source>
        <dbReference type="Pfam" id="PF05201"/>
    </source>
</evidence>
<reference evidence="18" key="2">
    <citation type="submission" date="2021-04" db="EMBL/GenBank/DDBJ databases">
        <authorList>
            <person name="Gilroy R."/>
        </authorList>
    </citation>
    <scope>NUCLEOTIDE SEQUENCE</scope>
    <source>
        <strain evidence="18">CHK186-16707</strain>
    </source>
</reference>
<dbReference type="Proteomes" id="UP000824225">
    <property type="component" value="Unassembled WGS sequence"/>
</dbReference>
<dbReference type="InterPro" id="IPR018214">
    <property type="entry name" value="GluRdtase_CS"/>
</dbReference>
<evidence type="ECO:0000256" key="14">
    <source>
        <dbReference type="RuleBase" id="RU000584"/>
    </source>
</evidence>
<dbReference type="Gene3D" id="3.40.50.720">
    <property type="entry name" value="NAD(P)-binding Rossmann-like Domain"/>
    <property type="match status" value="1"/>
</dbReference>
<feature type="domain" description="Glutamyl-tRNA reductase N-terminal" evidence="17">
    <location>
        <begin position="8"/>
        <end position="156"/>
    </location>
</feature>
<comment type="pathway">
    <text evidence="1 9 14">Porphyrin-containing compound metabolism; protoporphyrin-IX biosynthesis; 5-aminolevulinate from L-glutamyl-tRNA(Glu): step 1/2.</text>
</comment>
<dbReference type="NCBIfam" id="TIGR01035">
    <property type="entry name" value="hemA"/>
    <property type="match status" value="1"/>
</dbReference>
<proteinExistence type="inferred from homology"/>
<dbReference type="InterPro" id="IPR036453">
    <property type="entry name" value="GluRdtase_dimer_dom_sf"/>
</dbReference>
<feature type="domain" description="Tetrapyrrole biosynthesis glutamyl-tRNA reductase dimerisation" evidence="15">
    <location>
        <begin position="320"/>
        <end position="423"/>
    </location>
</feature>
<evidence type="ECO:0000256" key="1">
    <source>
        <dbReference type="ARBA" id="ARBA00005059"/>
    </source>
</evidence>
<dbReference type="GO" id="GO:0019353">
    <property type="term" value="P:protoporphyrinogen IX biosynthetic process from glutamate"/>
    <property type="evidence" value="ECO:0007669"/>
    <property type="project" value="TreeGrafter"/>
</dbReference>
<dbReference type="PANTHER" id="PTHR43013:SF1">
    <property type="entry name" value="GLUTAMYL-TRNA REDUCTASE"/>
    <property type="match status" value="1"/>
</dbReference>
<dbReference type="Pfam" id="PF05201">
    <property type="entry name" value="GlutR_N"/>
    <property type="match status" value="1"/>
</dbReference>
<feature type="site" description="Important for activity" evidence="9 13">
    <location>
        <position position="99"/>
    </location>
</feature>
<evidence type="ECO:0000256" key="13">
    <source>
        <dbReference type="PIRSR" id="PIRSR000445-4"/>
    </source>
</evidence>
<evidence type="ECO:0000256" key="12">
    <source>
        <dbReference type="PIRSR" id="PIRSR000445-3"/>
    </source>
</evidence>
<evidence type="ECO:0000256" key="6">
    <source>
        <dbReference type="ARBA" id="ARBA00023244"/>
    </source>
</evidence>
<dbReference type="EC" id="1.2.1.70" evidence="3 9"/>
<dbReference type="InterPro" id="IPR015895">
    <property type="entry name" value="4pyrrol_synth_GluRdtase_N"/>
</dbReference>
<dbReference type="FunFam" id="3.40.50.720:FF:000031">
    <property type="entry name" value="Glutamyl-tRNA reductase"/>
    <property type="match status" value="1"/>
</dbReference>
<dbReference type="CDD" id="cd05213">
    <property type="entry name" value="NAD_bind_Glutamyl_tRNA_reduct"/>
    <property type="match status" value="1"/>
</dbReference>
<feature type="binding site" evidence="9 11">
    <location>
        <begin position="50"/>
        <end position="53"/>
    </location>
    <ligand>
        <name>substrate</name>
    </ligand>
</feature>
<dbReference type="GO" id="GO:0050661">
    <property type="term" value="F:NADP binding"/>
    <property type="evidence" value="ECO:0007669"/>
    <property type="project" value="InterPro"/>
</dbReference>
<evidence type="ECO:0000256" key="4">
    <source>
        <dbReference type="ARBA" id="ARBA00022857"/>
    </source>
</evidence>
<feature type="binding site" evidence="9 11">
    <location>
        <begin position="114"/>
        <end position="116"/>
    </location>
    <ligand>
        <name>substrate</name>
    </ligand>
</feature>
<evidence type="ECO:0000256" key="9">
    <source>
        <dbReference type="HAMAP-Rule" id="MF_00087"/>
    </source>
</evidence>
<accession>A0A9D2KKD3</accession>